<dbReference type="SUPFAM" id="SSF53901">
    <property type="entry name" value="Thiolase-like"/>
    <property type="match status" value="2"/>
</dbReference>
<dbReference type="AlphaFoldDB" id="A0AA40ZTY3"/>
<dbReference type="InterPro" id="IPR000794">
    <property type="entry name" value="Beta-ketoacyl_synthase"/>
</dbReference>
<dbReference type="PANTHER" id="PTHR11712:SF336">
    <property type="entry name" value="3-OXOACYL-[ACYL-CARRIER-PROTEIN] SYNTHASE, MITOCHONDRIAL"/>
    <property type="match status" value="1"/>
</dbReference>
<dbReference type="SMART" id="SM00825">
    <property type="entry name" value="PKS_KS"/>
    <property type="match status" value="1"/>
</dbReference>
<protein>
    <submittedName>
        <fullName evidence="5">Beta-ketoacyl synthase</fullName>
    </submittedName>
</protein>
<keyword evidence="2 3" id="KW-0808">Transferase</keyword>
<dbReference type="Proteomes" id="UP000698924">
    <property type="component" value="Unassembled WGS sequence"/>
</dbReference>
<comment type="caution">
    <text evidence="5">The sequence shown here is derived from an EMBL/GenBank/DDBJ whole genome shotgun (WGS) entry which is preliminary data.</text>
</comment>
<dbReference type="InterPro" id="IPR016039">
    <property type="entry name" value="Thiolase-like"/>
</dbReference>
<gene>
    <name evidence="5" type="ORF">H6D15_10455</name>
</gene>
<name>A0AA40ZTY3_9BACT</name>
<dbReference type="InterPro" id="IPR014030">
    <property type="entry name" value="Ketoacyl_synth_N"/>
</dbReference>
<evidence type="ECO:0000256" key="3">
    <source>
        <dbReference type="RuleBase" id="RU003694"/>
    </source>
</evidence>
<dbReference type="Pfam" id="PF00109">
    <property type="entry name" value="ketoacyl-synt"/>
    <property type="match status" value="1"/>
</dbReference>
<dbReference type="GO" id="GO:0004315">
    <property type="term" value="F:3-oxoacyl-[acyl-carrier-protein] synthase activity"/>
    <property type="evidence" value="ECO:0007669"/>
    <property type="project" value="TreeGrafter"/>
</dbReference>
<evidence type="ECO:0000313" key="5">
    <source>
        <dbReference type="EMBL" id="MBM6858013.1"/>
    </source>
</evidence>
<dbReference type="Gene3D" id="3.40.47.10">
    <property type="match status" value="1"/>
</dbReference>
<sequence length="381" mass="40805">MVVKVADSILSPLGLGSTENYNAVKSGRSALKRYEGKWGLAEPFVASCFDEDVLANIFDRSGLGEDYTRFEKMAIVATAHALGQKAIDVSGCDTKFIIASTKGNVHLLADTQKKHTDDDRLSLLTAARKIAKWFGNSTTPLVISNACVSGLYAQIEAMRILQAGRAETVVVIAADMLSPFIVSGFQAFKSVSDECCRPFDCERLGLNLGEAAACMVFQNKSKSEVGESDWVAVSSAVFNDAYHISHPSKSAEGSYRALTKVMEGIDPELISMVNLHGTATMFNDEMEAVALERAGLSNIPVNSLKGYLGHTLGAAGLLETLVTMSALEDGIVLGTRGFSELGVSRKINISAENRKAVGKRFIKLISGFGGCNAAMMYEMIG</sequence>
<evidence type="ECO:0000256" key="2">
    <source>
        <dbReference type="ARBA" id="ARBA00022679"/>
    </source>
</evidence>
<proteinExistence type="inferred from homology"/>
<dbReference type="InterPro" id="IPR014031">
    <property type="entry name" value="Ketoacyl_synth_C"/>
</dbReference>
<evidence type="ECO:0000259" key="4">
    <source>
        <dbReference type="PROSITE" id="PS52004"/>
    </source>
</evidence>
<dbReference type="InterPro" id="IPR020841">
    <property type="entry name" value="PKS_Beta-ketoAc_synthase_dom"/>
</dbReference>
<keyword evidence="6" id="KW-1185">Reference proteome</keyword>
<evidence type="ECO:0000256" key="1">
    <source>
        <dbReference type="ARBA" id="ARBA00008467"/>
    </source>
</evidence>
<comment type="similarity">
    <text evidence="1 3">Belongs to the thiolase-like superfamily. Beta-ketoacyl-ACP synthases family.</text>
</comment>
<evidence type="ECO:0000313" key="6">
    <source>
        <dbReference type="Proteomes" id="UP000698924"/>
    </source>
</evidence>
<dbReference type="GO" id="GO:0006633">
    <property type="term" value="P:fatty acid biosynthetic process"/>
    <property type="evidence" value="ECO:0007669"/>
    <property type="project" value="TreeGrafter"/>
</dbReference>
<reference evidence="5 6" key="1">
    <citation type="journal article" date="2021" name="Sci. Rep.">
        <title>The distribution of antibiotic resistance genes in chicken gut microbiota commensals.</title>
        <authorList>
            <person name="Juricova H."/>
            <person name="Matiasovicova J."/>
            <person name="Kubasova T."/>
            <person name="Cejkova D."/>
            <person name="Rychlik I."/>
        </authorList>
    </citation>
    <scope>NUCLEOTIDE SEQUENCE [LARGE SCALE GENOMIC DNA]</scope>
    <source>
        <strain evidence="5 6">An421</strain>
    </source>
</reference>
<dbReference type="PANTHER" id="PTHR11712">
    <property type="entry name" value="POLYKETIDE SYNTHASE-RELATED"/>
    <property type="match status" value="1"/>
</dbReference>
<dbReference type="Pfam" id="PF02801">
    <property type="entry name" value="Ketoacyl-synt_C"/>
    <property type="match status" value="1"/>
</dbReference>
<dbReference type="EMBL" id="JACJMO010000016">
    <property type="protein sequence ID" value="MBM6858013.1"/>
    <property type="molecule type" value="Genomic_DNA"/>
</dbReference>
<accession>A0AA40ZTY3</accession>
<organism evidence="5 6">
    <name type="scientific">Caecibacteroides pullorum</name>
    <dbReference type="NCBI Taxonomy" id="2725562"/>
    <lineage>
        <taxon>Bacteria</taxon>
        <taxon>Pseudomonadati</taxon>
        <taxon>Bacteroidota</taxon>
        <taxon>Bacteroidia</taxon>
        <taxon>Bacteroidales</taxon>
        <taxon>Bacteroidaceae</taxon>
        <taxon>Caecibacteroides</taxon>
    </lineage>
</organism>
<dbReference type="PROSITE" id="PS52004">
    <property type="entry name" value="KS3_2"/>
    <property type="match status" value="1"/>
</dbReference>
<feature type="domain" description="Ketosynthase family 3 (KS3)" evidence="4">
    <location>
        <begin position="1"/>
        <end position="379"/>
    </location>
</feature>